<feature type="transmembrane region" description="Helical" evidence="1">
    <location>
        <begin position="107"/>
        <end position="125"/>
    </location>
</feature>
<dbReference type="EMBL" id="JACCCZ010000001">
    <property type="protein sequence ID" value="NYG02347.1"/>
    <property type="molecule type" value="Genomic_DNA"/>
</dbReference>
<feature type="transmembrane region" description="Helical" evidence="1">
    <location>
        <begin position="49"/>
        <end position="71"/>
    </location>
</feature>
<dbReference type="RefSeq" id="WP_083658659.1">
    <property type="nucleotide sequence ID" value="NZ_BAAAJZ010000003.1"/>
</dbReference>
<keyword evidence="1" id="KW-0812">Transmembrane</keyword>
<comment type="caution">
    <text evidence="2">The sequence shown here is derived from an EMBL/GenBank/DDBJ whole genome shotgun (WGS) entry which is preliminary data.</text>
</comment>
<evidence type="ECO:0000313" key="2">
    <source>
        <dbReference type="EMBL" id="NYG02347.1"/>
    </source>
</evidence>
<name>A0A852W0C0_PSEA5</name>
<proteinExistence type="predicted"/>
<dbReference type="Pfam" id="PF14325">
    <property type="entry name" value="DUF4383"/>
    <property type="match status" value="1"/>
</dbReference>
<dbReference type="Proteomes" id="UP000549695">
    <property type="component" value="Unassembled WGS sequence"/>
</dbReference>
<evidence type="ECO:0008006" key="4">
    <source>
        <dbReference type="Google" id="ProtNLM"/>
    </source>
</evidence>
<gene>
    <name evidence="2" type="ORF">HDA37_002632</name>
</gene>
<protein>
    <recommendedName>
        <fullName evidence="4">DUF4383 domain-containing protein</fullName>
    </recommendedName>
</protein>
<reference evidence="2 3" key="1">
    <citation type="submission" date="2020-07" db="EMBL/GenBank/DDBJ databases">
        <title>Sequencing the genomes of 1000 actinobacteria strains.</title>
        <authorList>
            <person name="Klenk H.-P."/>
        </authorList>
    </citation>
    <scope>NUCLEOTIDE SEQUENCE [LARGE SCALE GENOMIC DNA]</scope>
    <source>
        <strain evidence="2 3">DSM 44749</strain>
    </source>
</reference>
<keyword evidence="3" id="KW-1185">Reference proteome</keyword>
<dbReference type="AlphaFoldDB" id="A0A852W0C0"/>
<sequence length="141" mass="13489">MMRTTGGFSRPYTPVQPVAAAFAAAFLLVGALGFVPGVTSGELAVLPGAGTAALAGLLPVSVLQNVLHLVIGVAGLASARSGAASRVVLVAGGAVALLSAAVALDAVGAALVVVAVAMVGCATLLRGRPVVRPGRRGAAAA</sequence>
<feature type="transmembrane region" description="Helical" evidence="1">
    <location>
        <begin position="83"/>
        <end position="101"/>
    </location>
</feature>
<evidence type="ECO:0000256" key="1">
    <source>
        <dbReference type="SAM" id="Phobius"/>
    </source>
</evidence>
<keyword evidence="1" id="KW-0472">Membrane</keyword>
<organism evidence="2 3">
    <name type="scientific">Pseudonocardia alni</name>
    <name type="common">Amycolata alni</name>
    <dbReference type="NCBI Taxonomy" id="33907"/>
    <lineage>
        <taxon>Bacteria</taxon>
        <taxon>Bacillati</taxon>
        <taxon>Actinomycetota</taxon>
        <taxon>Actinomycetes</taxon>
        <taxon>Pseudonocardiales</taxon>
        <taxon>Pseudonocardiaceae</taxon>
        <taxon>Pseudonocardia</taxon>
    </lineage>
</organism>
<accession>A0A852W0C0</accession>
<dbReference type="GeneID" id="98052389"/>
<keyword evidence="1" id="KW-1133">Transmembrane helix</keyword>
<evidence type="ECO:0000313" key="3">
    <source>
        <dbReference type="Proteomes" id="UP000549695"/>
    </source>
</evidence>